<reference evidence="2" key="1">
    <citation type="submission" date="2022-01" db="EMBL/GenBank/DDBJ databases">
        <authorList>
            <person name="Criscuolo A."/>
        </authorList>
    </citation>
    <scope>NUCLEOTIDE SEQUENCE</scope>
    <source>
        <strain evidence="2">CIP111892</strain>
    </source>
</reference>
<evidence type="ECO:0000313" key="3">
    <source>
        <dbReference type="Proteomes" id="UP000838324"/>
    </source>
</evidence>
<proteinExistence type="predicted"/>
<dbReference type="Gene3D" id="3.20.20.140">
    <property type="entry name" value="Metal-dependent hydrolases"/>
    <property type="match status" value="1"/>
</dbReference>
<dbReference type="EMBL" id="CAKMMG010000001">
    <property type="protein sequence ID" value="CAH1193885.1"/>
    <property type="molecule type" value="Genomic_DNA"/>
</dbReference>
<dbReference type="Pfam" id="PF13263">
    <property type="entry name" value="PHP_C"/>
    <property type="match status" value="1"/>
</dbReference>
<sequence>MNIDLHTHGKLSKKSDFSVEYFRQMVSEAVANGLQALALTEHFNTSNFFGMYETLDRLYPYNGHYYEADGLRIFPGMEVDISETGHILLIGLKEDILSVRSALEGHTREGEFIPFEELLDLADRYGLWKIGAHPFRTSTPLHHLDPQLLARLDAFDLNAKDIYMQGADTYRALIEPFAHRLGVPVIAGSDSHQCLQYGSVVNRLELECSTVEELRAAINRRQYSIEVSPCLHTKVKGSIMMKKLLKQMHGEAPSRDEEAEYSA</sequence>
<dbReference type="SUPFAM" id="SSF89550">
    <property type="entry name" value="PHP domain-like"/>
    <property type="match status" value="1"/>
</dbReference>
<accession>A0ABM9BSQ8</accession>
<dbReference type="InterPro" id="IPR052018">
    <property type="entry name" value="PHP_domain"/>
</dbReference>
<dbReference type="InterPro" id="IPR004013">
    <property type="entry name" value="PHP_dom"/>
</dbReference>
<evidence type="ECO:0000313" key="2">
    <source>
        <dbReference type="EMBL" id="CAH1193885.1"/>
    </source>
</evidence>
<dbReference type="InterPro" id="IPR016195">
    <property type="entry name" value="Pol/histidinol_Pase-like"/>
</dbReference>
<dbReference type="Pfam" id="PF02811">
    <property type="entry name" value="PHP"/>
    <property type="match status" value="1"/>
</dbReference>
<evidence type="ECO:0000259" key="1">
    <source>
        <dbReference type="SMART" id="SM00481"/>
    </source>
</evidence>
<organism evidence="2 3">
    <name type="scientific">Paenibacillus auburnensis</name>
    <dbReference type="NCBI Taxonomy" id="2905649"/>
    <lineage>
        <taxon>Bacteria</taxon>
        <taxon>Bacillati</taxon>
        <taxon>Bacillota</taxon>
        <taxon>Bacilli</taxon>
        <taxon>Bacillales</taxon>
        <taxon>Paenibacillaceae</taxon>
        <taxon>Paenibacillus</taxon>
    </lineage>
</organism>
<dbReference type="SMART" id="SM00481">
    <property type="entry name" value="POLIIIAc"/>
    <property type="match status" value="1"/>
</dbReference>
<dbReference type="PANTHER" id="PTHR42924">
    <property type="entry name" value="EXONUCLEASE"/>
    <property type="match status" value="1"/>
</dbReference>
<dbReference type="Proteomes" id="UP000838324">
    <property type="component" value="Unassembled WGS sequence"/>
</dbReference>
<protein>
    <recommendedName>
        <fullName evidence="1">Polymerase/histidinol phosphatase N-terminal domain-containing protein</fullName>
    </recommendedName>
</protein>
<dbReference type="CDD" id="cd07432">
    <property type="entry name" value="PHP_HisPPase"/>
    <property type="match status" value="1"/>
</dbReference>
<dbReference type="PANTHER" id="PTHR42924:SF3">
    <property type="entry name" value="POLYMERASE_HISTIDINOL PHOSPHATASE N-TERMINAL DOMAIN-CONTAINING PROTEIN"/>
    <property type="match status" value="1"/>
</dbReference>
<dbReference type="RefSeq" id="WP_236331162.1">
    <property type="nucleotide sequence ID" value="NZ_CAKMMG010000001.1"/>
</dbReference>
<feature type="domain" description="Polymerase/histidinol phosphatase N-terminal" evidence="1">
    <location>
        <begin position="3"/>
        <end position="83"/>
    </location>
</feature>
<keyword evidence="3" id="KW-1185">Reference proteome</keyword>
<gene>
    <name evidence="2" type="ORF">PAECIP111892_01341</name>
</gene>
<comment type="caution">
    <text evidence="2">The sequence shown here is derived from an EMBL/GenBank/DDBJ whole genome shotgun (WGS) entry which is preliminary data.</text>
</comment>
<name>A0ABM9BSQ8_9BACL</name>
<dbReference type="InterPro" id="IPR003141">
    <property type="entry name" value="Pol/His_phosphatase_N"/>
</dbReference>